<accession>A0A1V9X3G1</accession>
<reference evidence="1 2" key="1">
    <citation type="journal article" date="2017" name="Gigascience">
        <title>Draft genome of the honey bee ectoparasitic mite, Tropilaelaps mercedesae, is shaped by the parasitic life history.</title>
        <authorList>
            <person name="Dong X."/>
            <person name="Armstrong S.D."/>
            <person name="Xia D."/>
            <person name="Makepeace B.L."/>
            <person name="Darby A.C."/>
            <person name="Kadowaki T."/>
        </authorList>
    </citation>
    <scope>NUCLEOTIDE SEQUENCE [LARGE SCALE GENOMIC DNA]</scope>
    <source>
        <strain evidence="1">Wuxi-XJTLU</strain>
    </source>
</reference>
<protein>
    <submittedName>
        <fullName evidence="1">Uncharacterized protein</fullName>
    </submittedName>
</protein>
<organism evidence="1 2">
    <name type="scientific">Tropilaelaps mercedesae</name>
    <dbReference type="NCBI Taxonomy" id="418985"/>
    <lineage>
        <taxon>Eukaryota</taxon>
        <taxon>Metazoa</taxon>
        <taxon>Ecdysozoa</taxon>
        <taxon>Arthropoda</taxon>
        <taxon>Chelicerata</taxon>
        <taxon>Arachnida</taxon>
        <taxon>Acari</taxon>
        <taxon>Parasitiformes</taxon>
        <taxon>Mesostigmata</taxon>
        <taxon>Gamasina</taxon>
        <taxon>Dermanyssoidea</taxon>
        <taxon>Laelapidae</taxon>
        <taxon>Tropilaelaps</taxon>
    </lineage>
</organism>
<dbReference type="Proteomes" id="UP000192247">
    <property type="component" value="Unassembled WGS sequence"/>
</dbReference>
<dbReference type="InParanoid" id="A0A1V9X3G1"/>
<evidence type="ECO:0000313" key="2">
    <source>
        <dbReference type="Proteomes" id="UP000192247"/>
    </source>
</evidence>
<sequence>MNTLVDIDVSFGSCVRDPIIRRVVKERQHSARNVLVESDLTEPSDK</sequence>
<proteinExistence type="predicted"/>
<name>A0A1V9X3G1_9ACAR</name>
<feature type="non-terminal residue" evidence="1">
    <location>
        <position position="46"/>
    </location>
</feature>
<evidence type="ECO:0000313" key="1">
    <source>
        <dbReference type="EMBL" id="OQR67812.1"/>
    </source>
</evidence>
<dbReference type="EMBL" id="MNPL01027248">
    <property type="protein sequence ID" value="OQR67812.1"/>
    <property type="molecule type" value="Genomic_DNA"/>
</dbReference>
<comment type="caution">
    <text evidence="1">The sequence shown here is derived from an EMBL/GenBank/DDBJ whole genome shotgun (WGS) entry which is preliminary data.</text>
</comment>
<gene>
    <name evidence="1" type="ORF">BIW11_13296</name>
</gene>
<keyword evidence="2" id="KW-1185">Reference proteome</keyword>
<dbReference type="AlphaFoldDB" id="A0A1V9X3G1"/>